<dbReference type="Proteomes" id="UP000244004">
    <property type="component" value="Unassembled WGS sequence"/>
</dbReference>
<dbReference type="RefSeq" id="WP_071785195.1">
    <property type="nucleotide sequence ID" value="NZ_AP025804.1"/>
</dbReference>
<evidence type="ECO:0000313" key="1">
    <source>
        <dbReference type="EMBL" id="PTX87021.1"/>
    </source>
</evidence>
<dbReference type="AlphaFoldDB" id="A0A3S0IES4"/>
<dbReference type="EMBL" id="PNXT01000001">
    <property type="protein sequence ID" value="PTX87021.1"/>
    <property type="molecule type" value="Genomic_DNA"/>
</dbReference>
<reference evidence="1 2" key="1">
    <citation type="submission" date="2018-01" db="EMBL/GenBank/DDBJ databases">
        <title>Geographic spread and resistance mechanisms of dominant carbapenem-resistant Enterobacter cloacae complex clones ST171 and ST78.</title>
        <authorList>
            <person name="Gomez-Simmonds A."/>
            <person name="Annavajhala M.K."/>
            <person name="Wang Z."/>
            <person name="Macesic N."/>
            <person name="Hu Y."/>
            <person name="Giddins M.J."/>
            <person name="O'Malley A."/>
            <person name="Toussaint N.C."/>
            <person name="Whittier S."/>
            <person name="Torres V.J."/>
            <person name="Uhlemann A.-C."/>
        </authorList>
    </citation>
    <scope>NUCLEOTIDE SEQUENCE [LARGE SCALE GENOMIC DNA]</scope>
    <source>
        <strain evidence="1 2">78</strain>
    </source>
</reference>
<accession>A0A3S0IES4</accession>
<gene>
    <name evidence="1" type="ORF">C1O12_00820</name>
</gene>
<sequence length="114" mass="12652">MSKFIISMLNTLLCVLVITLCLICVGVTDNWKECTIAIIITLGCAHFMAVLLNRVLPHKLSILEGIVELLGGPLLVIGAIVCFDVFEPWPLKIIGMFAWTVLIFFVPSIINPRR</sequence>
<name>A0A3S0IES4_9ENTR</name>
<proteinExistence type="predicted"/>
<comment type="caution">
    <text evidence="1">The sequence shown here is derived from an EMBL/GenBank/DDBJ whole genome shotgun (WGS) entry which is preliminary data.</text>
</comment>
<organism evidence="1 2">
    <name type="scientific">Enterobacter hormaechei</name>
    <dbReference type="NCBI Taxonomy" id="158836"/>
    <lineage>
        <taxon>Bacteria</taxon>
        <taxon>Pseudomonadati</taxon>
        <taxon>Pseudomonadota</taxon>
        <taxon>Gammaproteobacteria</taxon>
        <taxon>Enterobacterales</taxon>
        <taxon>Enterobacteriaceae</taxon>
        <taxon>Enterobacter</taxon>
        <taxon>Enterobacter cloacae complex</taxon>
    </lineage>
</organism>
<evidence type="ECO:0000313" key="2">
    <source>
        <dbReference type="Proteomes" id="UP000244004"/>
    </source>
</evidence>
<protein>
    <submittedName>
        <fullName evidence="1">Uncharacterized protein</fullName>
    </submittedName>
</protein>